<dbReference type="Gene3D" id="3.10.310.30">
    <property type="match status" value="1"/>
</dbReference>
<dbReference type="GO" id="GO:0003676">
    <property type="term" value="F:nucleic acid binding"/>
    <property type="evidence" value="ECO:0007669"/>
    <property type="project" value="InterPro"/>
</dbReference>
<dbReference type="InterPro" id="IPR041122">
    <property type="entry name" value="RecJ_OB"/>
</dbReference>
<keyword evidence="5" id="KW-0378">Hydrolase</keyword>
<dbReference type="InterPro" id="IPR001667">
    <property type="entry name" value="DDH_dom"/>
</dbReference>
<evidence type="ECO:0000313" key="10">
    <source>
        <dbReference type="EMBL" id="SEO83576.1"/>
    </source>
</evidence>
<dbReference type="InterPro" id="IPR001650">
    <property type="entry name" value="Helicase_C-like"/>
</dbReference>
<reference evidence="11" key="1">
    <citation type="submission" date="2016-10" db="EMBL/GenBank/DDBJ databases">
        <authorList>
            <person name="Varghese N."/>
        </authorList>
    </citation>
    <scope>NUCLEOTIDE SEQUENCE [LARGE SCALE GENOMIC DNA]</scope>
    <source>
        <strain evidence="11">DSM 21843</strain>
    </source>
</reference>
<dbReference type="NCBIfam" id="TIGR00644">
    <property type="entry name" value="recJ"/>
    <property type="match status" value="1"/>
</dbReference>
<keyword evidence="3" id="KW-0540">Nuclease</keyword>
<dbReference type="InterPro" id="IPR051673">
    <property type="entry name" value="SSDNA_exonuclease_RecJ"/>
</dbReference>
<evidence type="ECO:0000313" key="11">
    <source>
        <dbReference type="Proteomes" id="UP000182975"/>
    </source>
</evidence>
<feature type="domain" description="Helicase ATP-binding" evidence="8">
    <location>
        <begin position="652"/>
        <end position="827"/>
    </location>
</feature>
<evidence type="ECO:0000259" key="9">
    <source>
        <dbReference type="PROSITE" id="PS51194"/>
    </source>
</evidence>
<evidence type="ECO:0000259" key="8">
    <source>
        <dbReference type="PROSITE" id="PS51192"/>
    </source>
</evidence>
<dbReference type="SMART" id="SM00490">
    <property type="entry name" value="HELICc"/>
    <property type="match status" value="1"/>
</dbReference>
<comment type="similarity">
    <text evidence="1">Belongs to the RecJ family.</text>
</comment>
<sequence>MTARFCIRTADEAAVSVLQRTLDIPRFMARSMVARGISTPQQATDFLSPSLGRDWANPYAIPGMKEVADGMESALRTHRRILVFGDFDLDGVSATAVLTRGLRALGGDVVPFIPRRSDEGYGLTDAAIERFMQFRPDVVITVDCGIACREEVKTLQHRGVEVFITDHHEPADLVPVDVPVCDPKIDDACGQSMLAGVGVALKLVQVLGARFGQPHLWREYTDLATLGTVADLVPLVRDNRALVADGVSRMNEAPRPSIAALLACAGALEAPIASTSLSFSIIPRLNAAGRMGDAAAALDLLLEDDFDKASQLASALEGINDQRRAIELELTEIATLQAQESYHGQRALVVAGKGWHEGVKGIVASRLVRSYGVPVILFTIDDDGVARGSGRSVGQVNLFKAVESTADILTRFGGHEAAVGVTLPADSLDAFSERLCAYMDSLPEDNFHPRIDIDACVDLDELTLENVEKLQLMAPFGQENRQPRLLARSVSLARTRAVGADKNHLSTMLTDGRNSCAGIMFHCPNIPQLMHCGCVVNAAFEVQIDTWRGRRSVKAMLSSISPVETCRALEACISPDHRSYMDGLFAIDEESDAFGAAPEDDAEADQMEAERERNRQTWEELAQSDPDALRRAIVESFIGEGNELFGSQRQVLDALKVGKSTMAVMATGRGKSLVFQVHATMCALAKHKASLFVYPLRALIADQAYHIRQALQPFGVNAEVLTGESAPEEREQIFQGLANGSVDLVLTTPEFLSFHADEFAQSDRIGFVVVDEAHHVGLAKAGNRDAYANLDAAIRKMGDPVVLALTATAPESVAADINRVLNVGEHVFDRTERENLHLDDQRNIKFRDPYVANLIATGEKTVVYVNSRQQSVALARTLRKLVPSMAPFIGFYNAGLSRSDRMHVEEMFRTGALSVLISTSSFGEGVNIPNIRHVVLYHMPFNEVEFNQMSGRAGRDGNEAWVHVLFGAADAGINEQILGDATPSHDTLGAFYRVLKRMGDAHGESFFQISDAQLADEVAAFDPRVCVSAASASCAIAVFRELGLIETDSAAEAGYQRSIRIVPADGKVELTDSVRYREGLDEIGIFRSFCEWVMRSSVAVLRQRIARPILPDEKSQG</sequence>
<dbReference type="InterPro" id="IPR003156">
    <property type="entry name" value="DHHA1_dom"/>
</dbReference>
<dbReference type="Proteomes" id="UP000182975">
    <property type="component" value="Unassembled WGS sequence"/>
</dbReference>
<evidence type="ECO:0000256" key="7">
    <source>
        <dbReference type="ARBA" id="ARBA00022840"/>
    </source>
</evidence>
<protein>
    <recommendedName>
        <fullName evidence="2">Single-stranded-DNA-specific exonuclease RecJ</fullName>
    </recommendedName>
</protein>
<dbReference type="Pfam" id="PF02272">
    <property type="entry name" value="DHHA1"/>
    <property type="match status" value="1"/>
</dbReference>
<dbReference type="Pfam" id="PF00271">
    <property type="entry name" value="Helicase_C"/>
    <property type="match status" value="1"/>
</dbReference>
<dbReference type="Pfam" id="PF17768">
    <property type="entry name" value="RecJ_OB"/>
    <property type="match status" value="1"/>
</dbReference>
<dbReference type="InterPro" id="IPR014001">
    <property type="entry name" value="Helicase_ATP-bd"/>
</dbReference>
<dbReference type="PANTHER" id="PTHR30255:SF2">
    <property type="entry name" value="SINGLE-STRANDED-DNA-SPECIFIC EXONUCLEASE RECJ"/>
    <property type="match status" value="1"/>
</dbReference>
<dbReference type="GO" id="GO:0008409">
    <property type="term" value="F:5'-3' exonuclease activity"/>
    <property type="evidence" value="ECO:0007669"/>
    <property type="project" value="InterPro"/>
</dbReference>
<name>A0A172RWS5_9ACTN</name>
<evidence type="ECO:0000256" key="1">
    <source>
        <dbReference type="ARBA" id="ARBA00005915"/>
    </source>
</evidence>
<organism evidence="10 11">
    <name type="scientific">Denitrobacterium detoxificans</name>
    <dbReference type="NCBI Taxonomy" id="79604"/>
    <lineage>
        <taxon>Bacteria</taxon>
        <taxon>Bacillati</taxon>
        <taxon>Actinomycetota</taxon>
        <taxon>Coriobacteriia</taxon>
        <taxon>Eggerthellales</taxon>
        <taxon>Eggerthellaceae</taxon>
        <taxon>Denitrobacterium</taxon>
    </lineage>
</organism>
<evidence type="ECO:0000256" key="3">
    <source>
        <dbReference type="ARBA" id="ARBA00022722"/>
    </source>
</evidence>
<evidence type="ECO:0000256" key="5">
    <source>
        <dbReference type="ARBA" id="ARBA00022801"/>
    </source>
</evidence>
<dbReference type="PROSITE" id="PS51192">
    <property type="entry name" value="HELICASE_ATP_BIND_1"/>
    <property type="match status" value="1"/>
</dbReference>
<dbReference type="KEGG" id="ddt:AAY81_02300"/>
<dbReference type="SUPFAM" id="SSF64182">
    <property type="entry name" value="DHH phosphoesterases"/>
    <property type="match status" value="1"/>
</dbReference>
<gene>
    <name evidence="10" type="ORF">SAMN02910314_01331</name>
</gene>
<dbReference type="PATRIC" id="fig|79604.3.peg.464"/>
<keyword evidence="6 10" id="KW-0269">Exonuclease</keyword>
<dbReference type="GO" id="GO:0005524">
    <property type="term" value="F:ATP binding"/>
    <property type="evidence" value="ECO:0007669"/>
    <property type="project" value="UniProtKB-KW"/>
</dbReference>
<dbReference type="InterPro" id="IPR038763">
    <property type="entry name" value="DHH_sf"/>
</dbReference>
<dbReference type="RefSeq" id="WP_066660862.1">
    <property type="nucleotide sequence ID" value="NZ_CP011402.1"/>
</dbReference>
<dbReference type="OrthoDB" id="9809852at2"/>
<dbReference type="STRING" id="79604.AAY81_02300"/>
<dbReference type="InterPro" id="IPR011545">
    <property type="entry name" value="DEAD/DEAH_box_helicase_dom"/>
</dbReference>
<proteinExistence type="inferred from homology"/>
<dbReference type="InterPro" id="IPR004610">
    <property type="entry name" value="RecJ"/>
</dbReference>
<dbReference type="InterPro" id="IPR027417">
    <property type="entry name" value="P-loop_NTPase"/>
</dbReference>
<dbReference type="EMBL" id="FOEC01000008">
    <property type="protein sequence ID" value="SEO83576.1"/>
    <property type="molecule type" value="Genomic_DNA"/>
</dbReference>
<evidence type="ECO:0000256" key="2">
    <source>
        <dbReference type="ARBA" id="ARBA00019841"/>
    </source>
</evidence>
<dbReference type="Pfam" id="PF00270">
    <property type="entry name" value="DEAD"/>
    <property type="match status" value="1"/>
</dbReference>
<keyword evidence="7" id="KW-0067">ATP-binding</keyword>
<evidence type="ECO:0000256" key="6">
    <source>
        <dbReference type="ARBA" id="ARBA00022839"/>
    </source>
</evidence>
<evidence type="ECO:0000256" key="4">
    <source>
        <dbReference type="ARBA" id="ARBA00022741"/>
    </source>
</evidence>
<dbReference type="PANTHER" id="PTHR30255">
    <property type="entry name" value="SINGLE-STRANDED-DNA-SPECIFIC EXONUCLEASE RECJ"/>
    <property type="match status" value="1"/>
</dbReference>
<dbReference type="Gene3D" id="3.90.1640.30">
    <property type="match status" value="1"/>
</dbReference>
<dbReference type="SUPFAM" id="SSF52540">
    <property type="entry name" value="P-loop containing nucleoside triphosphate hydrolases"/>
    <property type="match status" value="1"/>
</dbReference>
<dbReference type="Pfam" id="PF01368">
    <property type="entry name" value="DHH"/>
    <property type="match status" value="1"/>
</dbReference>
<dbReference type="Gene3D" id="3.40.50.300">
    <property type="entry name" value="P-loop containing nucleotide triphosphate hydrolases"/>
    <property type="match status" value="2"/>
</dbReference>
<keyword evidence="4" id="KW-0547">Nucleotide-binding</keyword>
<dbReference type="AlphaFoldDB" id="A0A172RWS5"/>
<dbReference type="GO" id="GO:0006310">
    <property type="term" value="P:DNA recombination"/>
    <property type="evidence" value="ECO:0007669"/>
    <property type="project" value="InterPro"/>
</dbReference>
<accession>A0A172RWS5</accession>
<dbReference type="SMART" id="SM00487">
    <property type="entry name" value="DEXDc"/>
    <property type="match status" value="1"/>
</dbReference>
<dbReference type="PROSITE" id="PS51194">
    <property type="entry name" value="HELICASE_CTER"/>
    <property type="match status" value="1"/>
</dbReference>
<feature type="domain" description="Helicase C-terminal" evidence="9">
    <location>
        <begin position="849"/>
        <end position="999"/>
    </location>
</feature>
<keyword evidence="11" id="KW-1185">Reference proteome</keyword>
<dbReference type="GO" id="GO:0006281">
    <property type="term" value="P:DNA repair"/>
    <property type="evidence" value="ECO:0007669"/>
    <property type="project" value="InterPro"/>
</dbReference>